<organism evidence="1">
    <name type="scientific">marine metagenome</name>
    <dbReference type="NCBI Taxonomy" id="408172"/>
    <lineage>
        <taxon>unclassified sequences</taxon>
        <taxon>metagenomes</taxon>
        <taxon>ecological metagenomes</taxon>
    </lineage>
</organism>
<dbReference type="EMBL" id="UINC01206403">
    <property type="protein sequence ID" value="SVE28019.1"/>
    <property type="molecule type" value="Genomic_DNA"/>
</dbReference>
<dbReference type="Gene3D" id="3.30.450.90">
    <property type="match status" value="1"/>
</dbReference>
<gene>
    <name evidence="1" type="ORF">METZ01_LOCUS480873</name>
</gene>
<feature type="non-terminal residue" evidence="1">
    <location>
        <position position="77"/>
    </location>
</feature>
<protein>
    <submittedName>
        <fullName evidence="1">Uncharacterized protein</fullName>
    </submittedName>
</protein>
<proteinExistence type="predicted"/>
<evidence type="ECO:0000313" key="1">
    <source>
        <dbReference type="EMBL" id="SVE28019.1"/>
    </source>
</evidence>
<sequence>MFEKLEELAKNNKKISDFHIRAGSPLGFRQTGEIVKVPEVVVKKQDLKDLLSMNCNEEELEKFEKTHELDTAITLSG</sequence>
<reference evidence="1" key="1">
    <citation type="submission" date="2018-05" db="EMBL/GenBank/DDBJ databases">
        <authorList>
            <person name="Lanie J.A."/>
            <person name="Ng W.-L."/>
            <person name="Kazmierczak K.M."/>
            <person name="Andrzejewski T.M."/>
            <person name="Davidsen T.M."/>
            <person name="Wayne K.J."/>
            <person name="Tettelin H."/>
            <person name="Glass J.I."/>
            <person name="Rusch D."/>
            <person name="Podicherti R."/>
            <person name="Tsui H.-C.T."/>
            <person name="Winkler M.E."/>
        </authorList>
    </citation>
    <scope>NUCLEOTIDE SEQUENCE</scope>
</reference>
<dbReference type="AlphaFoldDB" id="A0A383C7I1"/>
<accession>A0A383C7I1</accession>
<name>A0A383C7I1_9ZZZZ</name>